<evidence type="ECO:0000256" key="1">
    <source>
        <dbReference type="ARBA" id="ARBA00004123"/>
    </source>
</evidence>
<dbReference type="SMART" id="SM00906">
    <property type="entry name" value="Fungal_trans"/>
    <property type="match status" value="1"/>
</dbReference>
<dbReference type="InterPro" id="IPR007219">
    <property type="entry name" value="XnlR_reg_dom"/>
</dbReference>
<dbReference type="GO" id="GO:0005634">
    <property type="term" value="C:nucleus"/>
    <property type="evidence" value="ECO:0007669"/>
    <property type="project" value="UniProtKB-SubCell"/>
</dbReference>
<dbReference type="Gene3D" id="4.10.240.10">
    <property type="entry name" value="Zn(2)-C6 fungal-type DNA-binding domain"/>
    <property type="match status" value="1"/>
</dbReference>
<dbReference type="OrthoDB" id="5344325at2759"/>
<dbReference type="PANTHER" id="PTHR31001">
    <property type="entry name" value="UNCHARACTERIZED TRANSCRIPTIONAL REGULATORY PROTEIN"/>
    <property type="match status" value="1"/>
</dbReference>
<keyword evidence="5" id="KW-1133">Transmembrane helix</keyword>
<evidence type="ECO:0000256" key="5">
    <source>
        <dbReference type="SAM" id="Phobius"/>
    </source>
</evidence>
<feature type="transmembrane region" description="Helical" evidence="5">
    <location>
        <begin position="530"/>
        <end position="552"/>
    </location>
</feature>
<proteinExistence type="predicted"/>
<keyword evidence="8" id="KW-1185">Reference proteome</keyword>
<keyword evidence="3" id="KW-0539">Nucleus</keyword>
<dbReference type="Pfam" id="PF00172">
    <property type="entry name" value="Zn_clus"/>
    <property type="match status" value="1"/>
</dbReference>
<sequence length="742" mass="84418">MSSSAPPRRRRRNILSCLECRKRKQKCDRGHPCLQCVARGTDSTCSYDVRLPAANSSLEPPKAVKENNLLQSTADKKPPALLRHAQDYGYSSSSLNSMEMLSKVLNDMEKDSFPFRPQSQSQIQPHSHPAIPQSTSKFNTTLRTTYFSYVRRLPIQRHCAVLASFFFRVANSCNSALDESIFNEQMDLWWSTAYVTILKSGPERLPNDLRYFPALMFQVLALALQFWPLDDGDSDGNVPGEADLGFIKELKFAPEQSTEELSAEYSDCGTALSKILGEESLSLVGVQQDLLRKLWLTNIGEMAQAWNSAGMTIKRAMAIGLHLEPEVPTTRNPEEFLETIWKNEQRKRTWVSLFVWDSKMALHLGRPMFIDLEACTVTAPTDCEIPTDRHMRLPTARLPTDKPLPTTERIIRSIMSRRYCEIRELEMQGPIPRNPEKVRELHAFALEFRATLPDFYQASNPNMRWDVECPYVVVHRELLCFMVDAFLMALHRPYVFTREKSQREVYERALAILDSQDRLYANTRAARTNWYITFVFPTFDAAVLLAAVLVANPERYRLDFQRPLESLERAFARLTVVGKVMKLARTGAEIVKATIARVIEAQERIGVVPYDRMGSSKNFHSSATVDPQEASDEPIRDAAGESSGSESWRFEANQSSMGQNPELSDFDFANMQVPMPLGELFLEEELDMLQETSYSIGDEVPFMVPQEIPGFNEESQAMIDVGDNDFWNFLTYAPGSTYMQNG</sequence>
<dbReference type="GO" id="GO:0006351">
    <property type="term" value="P:DNA-templated transcription"/>
    <property type="evidence" value="ECO:0007669"/>
    <property type="project" value="InterPro"/>
</dbReference>
<dbReference type="SMART" id="SM00066">
    <property type="entry name" value="GAL4"/>
    <property type="match status" value="1"/>
</dbReference>
<evidence type="ECO:0000256" key="3">
    <source>
        <dbReference type="ARBA" id="ARBA00023242"/>
    </source>
</evidence>
<feature type="region of interest" description="Disordered" evidence="4">
    <location>
        <begin position="618"/>
        <end position="662"/>
    </location>
</feature>
<dbReference type="CDD" id="cd12148">
    <property type="entry name" value="fungal_TF_MHR"/>
    <property type="match status" value="1"/>
</dbReference>
<feature type="compositionally biased region" description="Polar residues" evidence="4">
    <location>
        <begin position="642"/>
        <end position="662"/>
    </location>
</feature>
<dbReference type="AlphaFoldDB" id="A0A6G1HDG0"/>
<evidence type="ECO:0000256" key="4">
    <source>
        <dbReference type="SAM" id="MobiDB-lite"/>
    </source>
</evidence>
<dbReference type="GO" id="GO:0000981">
    <property type="term" value="F:DNA-binding transcription factor activity, RNA polymerase II-specific"/>
    <property type="evidence" value="ECO:0007669"/>
    <property type="project" value="InterPro"/>
</dbReference>
<name>A0A6G1HDG0_9PEZI</name>
<dbReference type="GO" id="GO:0003677">
    <property type="term" value="F:DNA binding"/>
    <property type="evidence" value="ECO:0007669"/>
    <property type="project" value="InterPro"/>
</dbReference>
<dbReference type="GO" id="GO:0008270">
    <property type="term" value="F:zinc ion binding"/>
    <property type="evidence" value="ECO:0007669"/>
    <property type="project" value="InterPro"/>
</dbReference>
<organism evidence="7 8">
    <name type="scientific">Aulographum hederae CBS 113979</name>
    <dbReference type="NCBI Taxonomy" id="1176131"/>
    <lineage>
        <taxon>Eukaryota</taxon>
        <taxon>Fungi</taxon>
        <taxon>Dikarya</taxon>
        <taxon>Ascomycota</taxon>
        <taxon>Pezizomycotina</taxon>
        <taxon>Dothideomycetes</taxon>
        <taxon>Pleosporomycetidae</taxon>
        <taxon>Aulographales</taxon>
        <taxon>Aulographaceae</taxon>
    </lineage>
</organism>
<reference evidence="7" key="1">
    <citation type="journal article" date="2020" name="Stud. Mycol.">
        <title>101 Dothideomycetes genomes: a test case for predicting lifestyles and emergence of pathogens.</title>
        <authorList>
            <person name="Haridas S."/>
            <person name="Albert R."/>
            <person name="Binder M."/>
            <person name="Bloem J."/>
            <person name="Labutti K."/>
            <person name="Salamov A."/>
            <person name="Andreopoulos B."/>
            <person name="Baker S."/>
            <person name="Barry K."/>
            <person name="Bills G."/>
            <person name="Bluhm B."/>
            <person name="Cannon C."/>
            <person name="Castanera R."/>
            <person name="Culley D."/>
            <person name="Daum C."/>
            <person name="Ezra D."/>
            <person name="Gonzalez J."/>
            <person name="Henrissat B."/>
            <person name="Kuo A."/>
            <person name="Liang C."/>
            <person name="Lipzen A."/>
            <person name="Lutzoni F."/>
            <person name="Magnuson J."/>
            <person name="Mondo S."/>
            <person name="Nolan M."/>
            <person name="Ohm R."/>
            <person name="Pangilinan J."/>
            <person name="Park H.-J."/>
            <person name="Ramirez L."/>
            <person name="Alfaro M."/>
            <person name="Sun H."/>
            <person name="Tritt A."/>
            <person name="Yoshinaga Y."/>
            <person name="Zwiers L.-H."/>
            <person name="Turgeon B."/>
            <person name="Goodwin S."/>
            <person name="Spatafora J."/>
            <person name="Crous P."/>
            <person name="Grigoriev I."/>
        </authorList>
    </citation>
    <scope>NUCLEOTIDE SEQUENCE</scope>
    <source>
        <strain evidence="7">CBS 113979</strain>
    </source>
</reference>
<gene>
    <name evidence="7" type="ORF">K402DRAFT_369206</name>
</gene>
<evidence type="ECO:0000259" key="6">
    <source>
        <dbReference type="PROSITE" id="PS50048"/>
    </source>
</evidence>
<keyword evidence="5" id="KW-0472">Membrane</keyword>
<evidence type="ECO:0000313" key="7">
    <source>
        <dbReference type="EMBL" id="KAF1991251.1"/>
    </source>
</evidence>
<dbReference type="InterPro" id="IPR036864">
    <property type="entry name" value="Zn2-C6_fun-type_DNA-bd_sf"/>
</dbReference>
<dbReference type="InterPro" id="IPR001138">
    <property type="entry name" value="Zn2Cys6_DnaBD"/>
</dbReference>
<dbReference type="CDD" id="cd00067">
    <property type="entry name" value="GAL4"/>
    <property type="match status" value="1"/>
</dbReference>
<comment type="subcellular location">
    <subcellularLocation>
        <location evidence="1">Nucleus</location>
    </subcellularLocation>
</comment>
<evidence type="ECO:0000256" key="2">
    <source>
        <dbReference type="ARBA" id="ARBA00022723"/>
    </source>
</evidence>
<dbReference type="PANTHER" id="PTHR31001:SF87">
    <property type="entry name" value="COL-21"/>
    <property type="match status" value="1"/>
</dbReference>
<keyword evidence="5" id="KW-0812">Transmembrane</keyword>
<dbReference type="EMBL" id="ML977140">
    <property type="protein sequence ID" value="KAF1991251.1"/>
    <property type="molecule type" value="Genomic_DNA"/>
</dbReference>
<dbReference type="SUPFAM" id="SSF57701">
    <property type="entry name" value="Zn2/Cys6 DNA-binding domain"/>
    <property type="match status" value="1"/>
</dbReference>
<dbReference type="InterPro" id="IPR050613">
    <property type="entry name" value="Sec_Metabolite_Reg"/>
</dbReference>
<feature type="domain" description="Zn(2)-C6 fungal-type" evidence="6">
    <location>
        <begin position="16"/>
        <end position="47"/>
    </location>
</feature>
<accession>A0A6G1HDG0</accession>
<evidence type="ECO:0000313" key="8">
    <source>
        <dbReference type="Proteomes" id="UP000800041"/>
    </source>
</evidence>
<dbReference type="Proteomes" id="UP000800041">
    <property type="component" value="Unassembled WGS sequence"/>
</dbReference>
<dbReference type="Pfam" id="PF04082">
    <property type="entry name" value="Fungal_trans"/>
    <property type="match status" value="1"/>
</dbReference>
<protein>
    <recommendedName>
        <fullName evidence="6">Zn(2)-C6 fungal-type domain-containing protein</fullName>
    </recommendedName>
</protein>
<dbReference type="PROSITE" id="PS50048">
    <property type="entry name" value="ZN2_CY6_FUNGAL_2"/>
    <property type="match status" value="1"/>
</dbReference>
<dbReference type="PROSITE" id="PS00463">
    <property type="entry name" value="ZN2_CY6_FUNGAL_1"/>
    <property type="match status" value="1"/>
</dbReference>
<keyword evidence="2" id="KW-0479">Metal-binding</keyword>